<proteinExistence type="predicted"/>
<organism evidence="3 4">
    <name type="scientific">Streptomyces glaucescens</name>
    <dbReference type="NCBI Taxonomy" id="1907"/>
    <lineage>
        <taxon>Bacteria</taxon>
        <taxon>Bacillati</taxon>
        <taxon>Actinomycetota</taxon>
        <taxon>Actinomycetes</taxon>
        <taxon>Kitasatosporales</taxon>
        <taxon>Streptomycetaceae</taxon>
        <taxon>Streptomyces</taxon>
    </lineage>
</organism>
<accession>A0A089XKL9</accession>
<dbReference type="SMART" id="SM00530">
    <property type="entry name" value="HTH_XRE"/>
    <property type="match status" value="1"/>
</dbReference>
<evidence type="ECO:0000259" key="2">
    <source>
        <dbReference type="PROSITE" id="PS50943"/>
    </source>
</evidence>
<dbReference type="InterPro" id="IPR001387">
    <property type="entry name" value="Cro/C1-type_HTH"/>
</dbReference>
<gene>
    <name evidence="3" type="ORF">SGLAU_32885</name>
</gene>
<keyword evidence="3" id="KW-0614">Plasmid</keyword>
<sequence>MSTRSRVQTADNATRPARSAPSADPARARRCTEALRDIAEDCTVVSEALLLNAYNGATPNTDLLQQLVDLRDLVDEAIGVVVVRQRAQGEPLADLAPIAKRTEDRLRKKYNPSSVDAALATRRRPNPATPAHNTETTADAPTLRHPRQRLATALTRMKEGSGRRQRELAAKMGIDESYASRMLSGQRATSWKYVKIICEACGVDPELMKPLWEVAAGVQPSDTEDPVTYLRTYLQGLHYAFGSPDPEIILTAAQHALTADDLKRALNGPGVPDWRVIEHLTFALQSLPTMARPLWRRAQSAAENGPTDTHS</sequence>
<dbReference type="Pfam" id="PF13560">
    <property type="entry name" value="HTH_31"/>
    <property type="match status" value="1"/>
</dbReference>
<evidence type="ECO:0000313" key="3">
    <source>
        <dbReference type="EMBL" id="AIS02507.1"/>
    </source>
</evidence>
<feature type="domain" description="HTH cro/C1-type" evidence="2">
    <location>
        <begin position="165"/>
        <end position="208"/>
    </location>
</feature>
<dbReference type="GO" id="GO:0003677">
    <property type="term" value="F:DNA binding"/>
    <property type="evidence" value="ECO:0007669"/>
    <property type="project" value="InterPro"/>
</dbReference>
<dbReference type="eggNOG" id="ENOG5033NH3">
    <property type="taxonomic scope" value="Bacteria"/>
</dbReference>
<dbReference type="Gene3D" id="1.10.260.40">
    <property type="entry name" value="lambda repressor-like DNA-binding domains"/>
    <property type="match status" value="1"/>
</dbReference>
<geneLocation type="plasmid" evidence="3 4">
    <name>pSglau1</name>
</geneLocation>
<feature type="compositionally biased region" description="Polar residues" evidence="1">
    <location>
        <begin position="1"/>
        <end position="12"/>
    </location>
</feature>
<name>A0A089XKL9_STRGA</name>
<keyword evidence="4" id="KW-1185">Reference proteome</keyword>
<dbReference type="SUPFAM" id="SSF47413">
    <property type="entry name" value="lambda repressor-like DNA-binding domains"/>
    <property type="match status" value="1"/>
</dbReference>
<dbReference type="InterPro" id="IPR010982">
    <property type="entry name" value="Lambda_DNA-bd_dom_sf"/>
</dbReference>
<evidence type="ECO:0000256" key="1">
    <source>
        <dbReference type="SAM" id="MobiDB-lite"/>
    </source>
</evidence>
<dbReference type="CDD" id="cd00093">
    <property type="entry name" value="HTH_XRE"/>
    <property type="match status" value="1"/>
</dbReference>
<feature type="region of interest" description="Disordered" evidence="1">
    <location>
        <begin position="112"/>
        <end position="143"/>
    </location>
</feature>
<feature type="region of interest" description="Disordered" evidence="1">
    <location>
        <begin position="1"/>
        <end position="27"/>
    </location>
</feature>
<dbReference type="HOGENOM" id="CLU_921062_0_0_11"/>
<dbReference type="OrthoDB" id="3829505at2"/>
<dbReference type="EMBL" id="CP009439">
    <property type="protein sequence ID" value="AIS02507.1"/>
    <property type="molecule type" value="Genomic_DNA"/>
</dbReference>
<reference evidence="4" key="1">
    <citation type="journal article" date="2015" name="J. Biotechnol.">
        <title>Complete genome sequence of the actinobacterium Streptomyces glaucescens GLA.O (DSM 40922) consisting of a linear chromosome and one linear plasmid.</title>
        <authorList>
            <person name="Ortseifen V."/>
            <person name="Winkler A."/>
            <person name="Albersmeier A."/>
            <person name="Wendler S."/>
            <person name="Puhler A."/>
            <person name="Kalinowski J."/>
            <person name="Ruckert C."/>
        </authorList>
    </citation>
    <scope>NUCLEOTIDE SEQUENCE [LARGE SCALE GENOMIC DNA]</scope>
    <source>
        <strain evidence="4">DSM 40922 / GLA O</strain>
        <plasmid evidence="4">pSglau1</plasmid>
    </source>
</reference>
<dbReference type="RefSeq" id="WP_052414188.1">
    <property type="nucleotide sequence ID" value="NZ_CP009439.1"/>
</dbReference>
<feature type="compositionally biased region" description="Low complexity" evidence="1">
    <location>
        <begin position="15"/>
        <end position="25"/>
    </location>
</feature>
<dbReference type="AlphaFoldDB" id="A0A089XKL9"/>
<evidence type="ECO:0000313" key="4">
    <source>
        <dbReference type="Proteomes" id="UP000029482"/>
    </source>
</evidence>
<protein>
    <recommendedName>
        <fullName evidence="2">HTH cro/C1-type domain-containing protein</fullName>
    </recommendedName>
</protein>
<dbReference type="KEGG" id="sgu:SGLAU_32885"/>
<dbReference type="Proteomes" id="UP000029482">
    <property type="component" value="Plasmid pSglau1"/>
</dbReference>
<dbReference type="PROSITE" id="PS50943">
    <property type="entry name" value="HTH_CROC1"/>
    <property type="match status" value="1"/>
</dbReference>